<accession>A0A9Q8ZIJ9</accession>
<dbReference type="AlphaFoldDB" id="A0A9Q8ZIJ9"/>
<dbReference type="Proteomes" id="UP001056012">
    <property type="component" value="Chromosome 7"/>
</dbReference>
<reference evidence="2" key="1">
    <citation type="submission" date="2021-12" db="EMBL/GenBank/DDBJ databases">
        <title>Curvularia clavata genome.</title>
        <authorList>
            <person name="Cao Y."/>
        </authorList>
    </citation>
    <scope>NUCLEOTIDE SEQUENCE</scope>
    <source>
        <strain evidence="2">Yc1106</strain>
    </source>
</reference>
<evidence type="ECO:0000313" key="2">
    <source>
        <dbReference type="EMBL" id="USP82129.1"/>
    </source>
</evidence>
<evidence type="ECO:0000313" key="3">
    <source>
        <dbReference type="Proteomes" id="UP001056012"/>
    </source>
</evidence>
<dbReference type="EMBL" id="CP089280">
    <property type="protein sequence ID" value="USP82129.1"/>
    <property type="molecule type" value="Genomic_DNA"/>
</dbReference>
<keyword evidence="3" id="KW-1185">Reference proteome</keyword>
<dbReference type="VEuPathDB" id="FungiDB:yc1106_09403"/>
<gene>
    <name evidence="2" type="ORF">yc1106_09403</name>
</gene>
<dbReference type="OrthoDB" id="4222821at2759"/>
<sequence>MACIDNGDAYSWTNGSSPTLCRDEIKEALSRQLIRLSNRSIGTAREIESAVIITPLTVNSPVIEKQFEIANALVCVINKSSSGRHLIFQALVTLAHVLALFRAIYDIIKRSLEFPFKETEPQQPSLHGAGSSSARFVMVPQLIMHLVNRIGRSLRIGNRRIKEQSVQTLQTPLTEGGEESSGLQGIVDSA</sequence>
<feature type="region of interest" description="Disordered" evidence="1">
    <location>
        <begin position="168"/>
        <end position="190"/>
    </location>
</feature>
<name>A0A9Q8ZIJ9_CURCL</name>
<protein>
    <submittedName>
        <fullName evidence="2">Uncharacterized protein</fullName>
    </submittedName>
</protein>
<evidence type="ECO:0000256" key="1">
    <source>
        <dbReference type="SAM" id="MobiDB-lite"/>
    </source>
</evidence>
<organism evidence="2 3">
    <name type="scientific">Curvularia clavata</name>
    <dbReference type="NCBI Taxonomy" id="95742"/>
    <lineage>
        <taxon>Eukaryota</taxon>
        <taxon>Fungi</taxon>
        <taxon>Dikarya</taxon>
        <taxon>Ascomycota</taxon>
        <taxon>Pezizomycotina</taxon>
        <taxon>Dothideomycetes</taxon>
        <taxon>Pleosporomycetidae</taxon>
        <taxon>Pleosporales</taxon>
        <taxon>Pleosporineae</taxon>
        <taxon>Pleosporaceae</taxon>
        <taxon>Curvularia</taxon>
    </lineage>
</organism>
<proteinExistence type="predicted"/>